<evidence type="ECO:0000259" key="12">
    <source>
        <dbReference type="PROSITE" id="PS51471"/>
    </source>
</evidence>
<dbReference type="PANTHER" id="PTHR10869">
    <property type="entry name" value="PROLYL 4-HYDROXYLASE ALPHA SUBUNIT"/>
    <property type="match status" value="1"/>
</dbReference>
<dbReference type="PANTHER" id="PTHR10869:SF238">
    <property type="entry name" value="PROLYL 4-HYDROXYLASE 6-RELATED"/>
    <property type="match status" value="1"/>
</dbReference>
<evidence type="ECO:0000256" key="7">
    <source>
        <dbReference type="ARBA" id="ARBA00023002"/>
    </source>
</evidence>
<evidence type="ECO:0000256" key="4">
    <source>
        <dbReference type="ARBA" id="ARBA00022723"/>
    </source>
</evidence>
<keyword evidence="7" id="KW-0560">Oxidoreductase</keyword>
<protein>
    <recommendedName>
        <fullName evidence="16">Fe2OG dioxygenase domain-containing protein</fullName>
    </recommendedName>
</protein>
<dbReference type="Gene3D" id="1.10.10.1940">
    <property type="match status" value="1"/>
</dbReference>
<dbReference type="InterPro" id="IPR045054">
    <property type="entry name" value="P4HA-like"/>
</dbReference>
<evidence type="ECO:0000256" key="1">
    <source>
        <dbReference type="ARBA" id="ARBA00001961"/>
    </source>
</evidence>
<dbReference type="InterPro" id="IPR005123">
    <property type="entry name" value="Oxoglu/Fe-dep_dioxygenase_dom"/>
</dbReference>
<dbReference type="PROSITE" id="PS51471">
    <property type="entry name" value="FE2OG_OXY"/>
    <property type="match status" value="1"/>
</dbReference>
<sequence>MPTVSGTRAALAAAALLLCAYAASAAASKPRYTDAWSGLPRDTASRAMPLNLHAADAFDPEKDPWVEKVGERPQVYYFHNFLSDAERQHIIKVAAPQMRRSTVVGPNGASVVDPIRTSFGTFISRRHDPVIEGIERRISLFTHLPVSHQEDIQVLRYTEGQKYGAHYDSSYDKREINGPKFRLATFYMYLSDVEEGGETAFPKDSQWADPAMGAAADASFSECAKGNVAAKPKANDAALFYSYFPNGTMDEASMHTGCPVVKGIKWGAPVWIHVDEFRPEEMRGPARPTAAPRDPGVCADHSASCKTWAASGECAKNVGFMTETCGKACGVCEDCGPSDWDCVNRNRDRQHYLQIDRGEMRWLGVDVFDALATVSASEPSPEL</sequence>
<dbReference type="InterPro" id="IPR003582">
    <property type="entry name" value="ShKT_dom"/>
</dbReference>
<reference evidence="15" key="1">
    <citation type="submission" date="2021-01" db="EMBL/GenBank/DDBJ databases">
        <authorList>
            <person name="Corre E."/>
            <person name="Pelletier E."/>
            <person name="Niang G."/>
            <person name="Scheremetjew M."/>
            <person name="Finn R."/>
            <person name="Kale V."/>
            <person name="Holt S."/>
            <person name="Cochrane G."/>
            <person name="Meng A."/>
            <person name="Brown T."/>
            <person name="Cohen L."/>
        </authorList>
    </citation>
    <scope>NUCLEOTIDE SEQUENCE</scope>
    <source>
        <strain evidence="15">CCMP219</strain>
    </source>
</reference>
<keyword evidence="4" id="KW-0479">Metal-binding</keyword>
<dbReference type="Pfam" id="PF01549">
    <property type="entry name" value="ShK"/>
    <property type="match status" value="1"/>
</dbReference>
<organism evidence="15">
    <name type="scientific">Chlamydomonas euryale</name>
    <dbReference type="NCBI Taxonomy" id="1486919"/>
    <lineage>
        <taxon>Eukaryota</taxon>
        <taxon>Viridiplantae</taxon>
        <taxon>Chlorophyta</taxon>
        <taxon>core chlorophytes</taxon>
        <taxon>Chlorophyceae</taxon>
        <taxon>CS clade</taxon>
        <taxon>Chlamydomonadales</taxon>
        <taxon>Chlamydomonadaceae</taxon>
        <taxon>Chlamydomonas</taxon>
    </lineage>
</organism>
<dbReference type="Pfam" id="PF13640">
    <property type="entry name" value="2OG-FeII_Oxy_3"/>
    <property type="match status" value="1"/>
</dbReference>
<keyword evidence="5" id="KW-0223">Dioxygenase</keyword>
<dbReference type="Gene3D" id="2.60.120.620">
    <property type="entry name" value="q2cbj1_9rhob like domain"/>
    <property type="match status" value="1"/>
</dbReference>
<comment type="subcellular location">
    <subcellularLocation>
        <location evidence="2">Endoplasmic reticulum membrane</location>
        <topology evidence="2">Single-pass type II membrane protein</topology>
    </subcellularLocation>
</comment>
<dbReference type="SMART" id="SM00254">
    <property type="entry name" value="ShKT"/>
    <property type="match status" value="1"/>
</dbReference>
<evidence type="ECO:0000313" key="14">
    <source>
        <dbReference type="EMBL" id="CAD8302574.1"/>
    </source>
</evidence>
<keyword evidence="6" id="KW-1133">Transmembrane helix</keyword>
<dbReference type="GO" id="GO:0031418">
    <property type="term" value="F:L-ascorbic acid binding"/>
    <property type="evidence" value="ECO:0007669"/>
    <property type="project" value="InterPro"/>
</dbReference>
<comment type="catalytic activity">
    <reaction evidence="10">
        <text>L-prolyl-[collagen] + 2-oxoglutarate + O2 = trans-4-hydroxy-L-prolyl-[collagen] + succinate + CO2</text>
        <dbReference type="Rhea" id="RHEA:18945"/>
        <dbReference type="Rhea" id="RHEA-COMP:11676"/>
        <dbReference type="Rhea" id="RHEA-COMP:11680"/>
        <dbReference type="ChEBI" id="CHEBI:15379"/>
        <dbReference type="ChEBI" id="CHEBI:16526"/>
        <dbReference type="ChEBI" id="CHEBI:16810"/>
        <dbReference type="ChEBI" id="CHEBI:30031"/>
        <dbReference type="ChEBI" id="CHEBI:50342"/>
        <dbReference type="ChEBI" id="CHEBI:61965"/>
        <dbReference type="EC" id="1.14.11.2"/>
    </reaction>
</comment>
<keyword evidence="8" id="KW-0408">Iron</keyword>
<evidence type="ECO:0000256" key="8">
    <source>
        <dbReference type="ARBA" id="ARBA00023004"/>
    </source>
</evidence>
<feature type="domain" description="Fe2OG dioxygenase" evidence="12">
    <location>
        <begin position="148"/>
        <end position="274"/>
    </location>
</feature>
<dbReference type="EMBL" id="HBEC01035829">
    <property type="protein sequence ID" value="CAD8302576.1"/>
    <property type="molecule type" value="Transcribed_RNA"/>
</dbReference>
<evidence type="ECO:0000256" key="6">
    <source>
        <dbReference type="ARBA" id="ARBA00022989"/>
    </source>
</evidence>
<evidence type="ECO:0000256" key="9">
    <source>
        <dbReference type="ARBA" id="ARBA00023136"/>
    </source>
</evidence>
<dbReference type="EMBL" id="HBEC01035828">
    <property type="protein sequence ID" value="CAD8302574.1"/>
    <property type="molecule type" value="Transcribed_RNA"/>
</dbReference>
<keyword evidence="11" id="KW-0732">Signal</keyword>
<dbReference type="GO" id="GO:0005789">
    <property type="term" value="C:endoplasmic reticulum membrane"/>
    <property type="evidence" value="ECO:0007669"/>
    <property type="project" value="UniProtKB-SubCell"/>
</dbReference>
<feature type="signal peptide" evidence="11">
    <location>
        <begin position="1"/>
        <end position="27"/>
    </location>
</feature>
<evidence type="ECO:0000256" key="3">
    <source>
        <dbReference type="ARBA" id="ARBA00022692"/>
    </source>
</evidence>
<dbReference type="GO" id="GO:0004656">
    <property type="term" value="F:procollagen-proline 4-dioxygenase activity"/>
    <property type="evidence" value="ECO:0007669"/>
    <property type="project" value="UniProtKB-EC"/>
</dbReference>
<dbReference type="InterPro" id="IPR044862">
    <property type="entry name" value="Pro_4_hyd_alph_FE2OG_OXY"/>
</dbReference>
<comment type="cofactor">
    <cofactor evidence="1">
        <name>L-ascorbate</name>
        <dbReference type="ChEBI" id="CHEBI:38290"/>
    </cofactor>
</comment>
<keyword evidence="9" id="KW-0472">Membrane</keyword>
<evidence type="ECO:0008006" key="16">
    <source>
        <dbReference type="Google" id="ProtNLM"/>
    </source>
</evidence>
<gene>
    <name evidence="14" type="ORF">CEUR00632_LOCUS16634</name>
    <name evidence="15" type="ORF">CEUR00632_LOCUS16635</name>
</gene>
<proteinExistence type="predicted"/>
<dbReference type="PROSITE" id="PS51670">
    <property type="entry name" value="SHKT"/>
    <property type="match status" value="1"/>
</dbReference>
<dbReference type="SMART" id="SM00702">
    <property type="entry name" value="P4Hc"/>
    <property type="match status" value="1"/>
</dbReference>
<accession>A0A6U2IB68</accession>
<dbReference type="AlphaFoldDB" id="A0A6U2IB68"/>
<evidence type="ECO:0000259" key="13">
    <source>
        <dbReference type="PROSITE" id="PS51670"/>
    </source>
</evidence>
<evidence type="ECO:0000256" key="5">
    <source>
        <dbReference type="ARBA" id="ARBA00022964"/>
    </source>
</evidence>
<feature type="domain" description="ShKT" evidence="13">
    <location>
        <begin position="298"/>
        <end position="332"/>
    </location>
</feature>
<evidence type="ECO:0000256" key="2">
    <source>
        <dbReference type="ARBA" id="ARBA00004648"/>
    </source>
</evidence>
<dbReference type="InterPro" id="IPR006620">
    <property type="entry name" value="Pro_4_hyd_alph"/>
</dbReference>
<evidence type="ECO:0000313" key="15">
    <source>
        <dbReference type="EMBL" id="CAD8302576.1"/>
    </source>
</evidence>
<evidence type="ECO:0000256" key="11">
    <source>
        <dbReference type="SAM" id="SignalP"/>
    </source>
</evidence>
<evidence type="ECO:0000256" key="10">
    <source>
        <dbReference type="ARBA" id="ARBA00049169"/>
    </source>
</evidence>
<keyword evidence="3" id="KW-0812">Transmembrane</keyword>
<name>A0A6U2IB68_9CHLO</name>
<dbReference type="GO" id="GO:0005506">
    <property type="term" value="F:iron ion binding"/>
    <property type="evidence" value="ECO:0007669"/>
    <property type="project" value="InterPro"/>
</dbReference>
<feature type="chain" id="PRO_5036393818" description="Fe2OG dioxygenase domain-containing protein" evidence="11">
    <location>
        <begin position="28"/>
        <end position="383"/>
    </location>
</feature>